<organism evidence="12 13">
    <name type="scientific">Heracleum sosnowskyi</name>
    <dbReference type="NCBI Taxonomy" id="360622"/>
    <lineage>
        <taxon>Eukaryota</taxon>
        <taxon>Viridiplantae</taxon>
        <taxon>Streptophyta</taxon>
        <taxon>Embryophyta</taxon>
        <taxon>Tracheophyta</taxon>
        <taxon>Spermatophyta</taxon>
        <taxon>Magnoliopsida</taxon>
        <taxon>eudicotyledons</taxon>
        <taxon>Gunneridae</taxon>
        <taxon>Pentapetalae</taxon>
        <taxon>asterids</taxon>
        <taxon>campanulids</taxon>
        <taxon>Apiales</taxon>
        <taxon>Apiaceae</taxon>
        <taxon>Apioideae</taxon>
        <taxon>apioid superclade</taxon>
        <taxon>Tordylieae</taxon>
        <taxon>Tordyliinae</taxon>
        <taxon>Heracleum</taxon>
    </lineage>
</organism>
<feature type="active site" evidence="8">
    <location>
        <position position="298"/>
    </location>
</feature>
<keyword evidence="3" id="KW-0134">Cell wall</keyword>
<comment type="similarity">
    <text evidence="2 9">Belongs to the glycosyl hydrolase 28 family.</text>
</comment>
<dbReference type="EMBL" id="JAUIZM010000007">
    <property type="protein sequence ID" value="KAK1374239.1"/>
    <property type="molecule type" value="Genomic_DNA"/>
</dbReference>
<comment type="subcellular location">
    <subcellularLocation>
        <location evidence="1">Secreted</location>
        <location evidence="1">Cell wall</location>
    </subcellularLocation>
</comment>
<feature type="region of interest" description="Disordered" evidence="10">
    <location>
        <begin position="47"/>
        <end position="80"/>
    </location>
</feature>
<sequence>MPLKRNLDVQGAIHGAWLMVLLFSCVVDAHQFDDTFDPITRRALVAGTQGRGGGHPIDPGHPADPAPGHPAPGHPAPGPNYKVVDISRFPPAKGDGKTDSTPGIMKAWDEVCNCSAPSKLLIPKGTWLAAELEFRGPCASPQIMIEIQGVLLGKPDKQAFPRGRWINIIKIHRVIVTGGGTINAQGEKTWHTRGIGESGKPLADTFVLAQCNHSRVENINLVNGKGFNMKVFEAEDVTISNLHITAPDESPNTDGIHIGRIKDVKIFDSVIGTGDDCISIGDGSIDIHVKNVMCGPGHGISIGSLGRFQYETDVRNILIENCTFIRTQNGARIKTFHDSPAIAAHNITYCNLNMIDVYNPIIIDQNYAVNKKTPSKVKLSDIKFRNIRGTTWSNIAINLNCSSTVPCQGVELFDVDLRYTGNNTVDRITHSACTHANAKFGGIMVPPPCKQ</sequence>
<evidence type="ECO:0000256" key="5">
    <source>
        <dbReference type="ARBA" id="ARBA00022801"/>
    </source>
</evidence>
<feature type="compositionally biased region" description="Pro residues" evidence="10">
    <location>
        <begin position="62"/>
        <end position="78"/>
    </location>
</feature>
<dbReference type="PROSITE" id="PS51257">
    <property type="entry name" value="PROKAR_LIPOPROTEIN"/>
    <property type="match status" value="1"/>
</dbReference>
<reference evidence="12" key="1">
    <citation type="submission" date="2023-02" db="EMBL/GenBank/DDBJ databases">
        <title>Genome of toxic invasive species Heracleum sosnowskyi carries increased number of genes despite the absence of recent whole-genome duplications.</title>
        <authorList>
            <person name="Schelkunov M."/>
            <person name="Shtratnikova V."/>
            <person name="Makarenko M."/>
            <person name="Klepikova A."/>
            <person name="Omelchenko D."/>
            <person name="Novikova G."/>
            <person name="Obukhova E."/>
            <person name="Bogdanov V."/>
            <person name="Penin A."/>
            <person name="Logacheva M."/>
        </authorList>
    </citation>
    <scope>NUCLEOTIDE SEQUENCE</scope>
    <source>
        <strain evidence="12">Hsosn_3</strain>
        <tissue evidence="12">Leaf</tissue>
    </source>
</reference>
<keyword evidence="5 9" id="KW-0378">Hydrolase</keyword>
<dbReference type="InterPro" id="IPR011050">
    <property type="entry name" value="Pectin_lyase_fold/virulence"/>
</dbReference>
<evidence type="ECO:0000256" key="9">
    <source>
        <dbReference type="RuleBase" id="RU361169"/>
    </source>
</evidence>
<evidence type="ECO:0000313" key="12">
    <source>
        <dbReference type="EMBL" id="KAK1374239.1"/>
    </source>
</evidence>
<dbReference type="GO" id="GO:0005975">
    <property type="term" value="P:carbohydrate metabolic process"/>
    <property type="evidence" value="ECO:0007669"/>
    <property type="project" value="InterPro"/>
</dbReference>
<evidence type="ECO:0000256" key="10">
    <source>
        <dbReference type="SAM" id="MobiDB-lite"/>
    </source>
</evidence>
<dbReference type="SUPFAM" id="SSF51126">
    <property type="entry name" value="Pectin lyase-like"/>
    <property type="match status" value="1"/>
</dbReference>
<evidence type="ECO:0000256" key="3">
    <source>
        <dbReference type="ARBA" id="ARBA00022512"/>
    </source>
</evidence>
<dbReference type="SMART" id="SM00710">
    <property type="entry name" value="PbH1"/>
    <property type="match status" value="6"/>
</dbReference>
<keyword evidence="11" id="KW-0732">Signal</keyword>
<dbReference type="GO" id="GO:0071555">
    <property type="term" value="P:cell wall organization"/>
    <property type="evidence" value="ECO:0007669"/>
    <property type="project" value="UniProtKB-KW"/>
</dbReference>
<evidence type="ECO:0000256" key="7">
    <source>
        <dbReference type="ARBA" id="ARBA00023316"/>
    </source>
</evidence>
<dbReference type="InterPro" id="IPR000743">
    <property type="entry name" value="Glyco_hydro_28"/>
</dbReference>
<dbReference type="Proteomes" id="UP001237642">
    <property type="component" value="Unassembled WGS sequence"/>
</dbReference>
<dbReference type="FunFam" id="2.160.20.10:FF:000004">
    <property type="entry name" value="Pectin lyase-like superfamily protein"/>
    <property type="match status" value="1"/>
</dbReference>
<comment type="caution">
    <text evidence="12">The sequence shown here is derived from an EMBL/GenBank/DDBJ whole genome shotgun (WGS) entry which is preliminary data.</text>
</comment>
<dbReference type="InterPro" id="IPR012334">
    <property type="entry name" value="Pectin_lyas_fold"/>
</dbReference>
<accession>A0AAD8MIR4</accession>
<dbReference type="InterPro" id="IPR006626">
    <property type="entry name" value="PbH1"/>
</dbReference>
<dbReference type="Pfam" id="PF00295">
    <property type="entry name" value="Glyco_hydro_28"/>
    <property type="match status" value="1"/>
</dbReference>
<protein>
    <submittedName>
        <fullName evidence="12">Polygalacturonase-like</fullName>
    </submittedName>
</protein>
<evidence type="ECO:0000256" key="6">
    <source>
        <dbReference type="ARBA" id="ARBA00023295"/>
    </source>
</evidence>
<dbReference type="Gene3D" id="2.160.20.10">
    <property type="entry name" value="Single-stranded right-handed beta-helix, Pectin lyase-like"/>
    <property type="match status" value="1"/>
</dbReference>
<dbReference type="GO" id="GO:0004650">
    <property type="term" value="F:polygalacturonase activity"/>
    <property type="evidence" value="ECO:0007669"/>
    <property type="project" value="InterPro"/>
</dbReference>
<feature type="signal peptide" evidence="11">
    <location>
        <begin position="1"/>
        <end position="29"/>
    </location>
</feature>
<dbReference type="AlphaFoldDB" id="A0AAD8MIR4"/>
<keyword evidence="7" id="KW-0961">Cell wall biogenesis/degradation</keyword>
<evidence type="ECO:0000256" key="11">
    <source>
        <dbReference type="SAM" id="SignalP"/>
    </source>
</evidence>
<keyword evidence="6 9" id="KW-0326">Glycosidase</keyword>
<proteinExistence type="inferred from homology"/>
<gene>
    <name evidence="12" type="ORF">POM88_030432</name>
</gene>
<evidence type="ECO:0000256" key="8">
    <source>
        <dbReference type="PROSITE-ProRule" id="PRU10052"/>
    </source>
</evidence>
<keyword evidence="4" id="KW-0964">Secreted</keyword>
<dbReference type="PROSITE" id="PS00502">
    <property type="entry name" value="POLYGALACTURONASE"/>
    <property type="match status" value="1"/>
</dbReference>
<evidence type="ECO:0000256" key="4">
    <source>
        <dbReference type="ARBA" id="ARBA00022525"/>
    </source>
</evidence>
<reference evidence="12" key="2">
    <citation type="submission" date="2023-05" db="EMBL/GenBank/DDBJ databases">
        <authorList>
            <person name="Schelkunov M.I."/>
        </authorList>
    </citation>
    <scope>NUCLEOTIDE SEQUENCE</scope>
    <source>
        <strain evidence="12">Hsosn_3</strain>
        <tissue evidence="12">Leaf</tissue>
    </source>
</reference>
<name>A0AAD8MIR4_9APIA</name>
<evidence type="ECO:0000313" key="13">
    <source>
        <dbReference type="Proteomes" id="UP001237642"/>
    </source>
</evidence>
<evidence type="ECO:0000256" key="1">
    <source>
        <dbReference type="ARBA" id="ARBA00004191"/>
    </source>
</evidence>
<evidence type="ECO:0000256" key="2">
    <source>
        <dbReference type="ARBA" id="ARBA00008834"/>
    </source>
</evidence>
<feature type="chain" id="PRO_5042266815" evidence="11">
    <location>
        <begin position="30"/>
        <end position="451"/>
    </location>
</feature>
<keyword evidence="13" id="KW-1185">Reference proteome</keyword>
<dbReference type="PANTHER" id="PTHR31375">
    <property type="match status" value="1"/>
</dbReference>